<dbReference type="PROSITE" id="PS50112">
    <property type="entry name" value="PAS"/>
    <property type="match status" value="1"/>
</dbReference>
<dbReference type="GO" id="GO:0052621">
    <property type="term" value="F:diguanylate cyclase activity"/>
    <property type="evidence" value="ECO:0007669"/>
    <property type="project" value="TreeGrafter"/>
</dbReference>
<dbReference type="FunFam" id="3.30.70.270:FF:000001">
    <property type="entry name" value="Diguanylate cyclase domain protein"/>
    <property type="match status" value="1"/>
</dbReference>
<dbReference type="STRING" id="329726.AM1_6053"/>
<evidence type="ECO:0000259" key="2">
    <source>
        <dbReference type="PROSITE" id="PS50887"/>
    </source>
</evidence>
<dbReference type="SMART" id="SM00267">
    <property type="entry name" value="GGDEF"/>
    <property type="match status" value="1"/>
</dbReference>
<dbReference type="NCBIfam" id="TIGR00229">
    <property type="entry name" value="sensory_box"/>
    <property type="match status" value="1"/>
</dbReference>
<dbReference type="AlphaFoldDB" id="B0C3P8"/>
<reference evidence="3 4" key="1">
    <citation type="journal article" date="2008" name="Proc. Natl. Acad. Sci. U.S.A.">
        <title>Niche adaptation and genome expansion in the chlorophyll d-producing cyanobacterium Acaryochloris marina.</title>
        <authorList>
            <person name="Swingley W.D."/>
            <person name="Chen M."/>
            <person name="Cheung P.C."/>
            <person name="Conrad A.L."/>
            <person name="Dejesa L.C."/>
            <person name="Hao J."/>
            <person name="Honchak B.M."/>
            <person name="Karbach L.E."/>
            <person name="Kurdoglu A."/>
            <person name="Lahiri S."/>
            <person name="Mastrian S.D."/>
            <person name="Miyashita H."/>
            <person name="Page L."/>
            <person name="Ramakrishna P."/>
            <person name="Satoh S."/>
            <person name="Sattley W.M."/>
            <person name="Shimada Y."/>
            <person name="Taylor H.L."/>
            <person name="Tomo T."/>
            <person name="Tsuchiya T."/>
            <person name="Wang Z.T."/>
            <person name="Raymond J."/>
            <person name="Mimuro M."/>
            <person name="Blankenship R.E."/>
            <person name="Touchman J.W."/>
        </authorList>
    </citation>
    <scope>NUCLEOTIDE SEQUENCE [LARGE SCALE GENOMIC DNA]</scope>
    <source>
        <strain evidence="4">MBIC 11017</strain>
    </source>
</reference>
<dbReference type="SUPFAM" id="SSF55785">
    <property type="entry name" value="PYP-like sensor domain (PAS domain)"/>
    <property type="match status" value="1"/>
</dbReference>
<dbReference type="InterPro" id="IPR000014">
    <property type="entry name" value="PAS"/>
</dbReference>
<dbReference type="GO" id="GO:0005886">
    <property type="term" value="C:plasma membrane"/>
    <property type="evidence" value="ECO:0007669"/>
    <property type="project" value="TreeGrafter"/>
</dbReference>
<dbReference type="NCBIfam" id="TIGR00254">
    <property type="entry name" value="GGDEF"/>
    <property type="match status" value="1"/>
</dbReference>
<dbReference type="InterPro" id="IPR029787">
    <property type="entry name" value="Nucleotide_cyclase"/>
</dbReference>
<dbReference type="SUPFAM" id="SSF55073">
    <property type="entry name" value="Nucleotide cyclase"/>
    <property type="match status" value="1"/>
</dbReference>
<dbReference type="InterPro" id="IPR035965">
    <property type="entry name" value="PAS-like_dom_sf"/>
</dbReference>
<dbReference type="HOGENOM" id="CLU_000445_11_4_3"/>
<protein>
    <submittedName>
        <fullName evidence="3">GGDEF family protein</fullName>
    </submittedName>
</protein>
<evidence type="ECO:0000313" key="3">
    <source>
        <dbReference type="EMBL" id="ABW30985.1"/>
    </source>
</evidence>
<dbReference type="InterPro" id="IPR043128">
    <property type="entry name" value="Rev_trsase/Diguanyl_cyclase"/>
</dbReference>
<dbReference type="Gene3D" id="3.30.450.20">
    <property type="entry name" value="PAS domain"/>
    <property type="match status" value="1"/>
</dbReference>
<dbReference type="eggNOG" id="COG3706">
    <property type="taxonomic scope" value="Bacteria"/>
</dbReference>
<dbReference type="RefSeq" id="WP_012166184.1">
    <property type="nucleotide sequence ID" value="NC_009925.1"/>
</dbReference>
<dbReference type="GO" id="GO:1902201">
    <property type="term" value="P:negative regulation of bacterial-type flagellum-dependent cell motility"/>
    <property type="evidence" value="ECO:0007669"/>
    <property type="project" value="TreeGrafter"/>
</dbReference>
<evidence type="ECO:0000313" key="4">
    <source>
        <dbReference type="Proteomes" id="UP000000268"/>
    </source>
</evidence>
<dbReference type="CDD" id="cd01949">
    <property type="entry name" value="GGDEF"/>
    <property type="match status" value="1"/>
</dbReference>
<gene>
    <name evidence="3" type="ordered locus">AM1_6053</name>
</gene>
<dbReference type="KEGG" id="amr:AM1_6053"/>
<dbReference type="Pfam" id="PF00990">
    <property type="entry name" value="GGDEF"/>
    <property type="match status" value="1"/>
</dbReference>
<evidence type="ECO:0000259" key="1">
    <source>
        <dbReference type="PROSITE" id="PS50112"/>
    </source>
</evidence>
<keyword evidence="4" id="KW-1185">Reference proteome</keyword>
<organism evidence="3 4">
    <name type="scientific">Acaryochloris marina (strain MBIC 11017)</name>
    <dbReference type="NCBI Taxonomy" id="329726"/>
    <lineage>
        <taxon>Bacteria</taxon>
        <taxon>Bacillati</taxon>
        <taxon>Cyanobacteriota</taxon>
        <taxon>Cyanophyceae</taxon>
        <taxon>Acaryochloridales</taxon>
        <taxon>Acaryochloridaceae</taxon>
        <taxon>Acaryochloris</taxon>
    </lineage>
</organism>
<dbReference type="Gene3D" id="3.30.70.270">
    <property type="match status" value="1"/>
</dbReference>
<dbReference type="Proteomes" id="UP000000268">
    <property type="component" value="Chromosome"/>
</dbReference>
<feature type="domain" description="GGDEF" evidence="2">
    <location>
        <begin position="160"/>
        <end position="293"/>
    </location>
</feature>
<dbReference type="PANTHER" id="PTHR45138">
    <property type="entry name" value="REGULATORY COMPONENTS OF SENSORY TRANSDUCTION SYSTEM"/>
    <property type="match status" value="1"/>
</dbReference>
<dbReference type="InterPro" id="IPR050469">
    <property type="entry name" value="Diguanylate_Cyclase"/>
</dbReference>
<accession>B0C3P8</accession>
<dbReference type="SMART" id="SM00091">
    <property type="entry name" value="PAS"/>
    <property type="match status" value="1"/>
</dbReference>
<dbReference type="PANTHER" id="PTHR45138:SF9">
    <property type="entry name" value="DIGUANYLATE CYCLASE DGCM-RELATED"/>
    <property type="match status" value="1"/>
</dbReference>
<proteinExistence type="predicted"/>
<dbReference type="InterPro" id="IPR000160">
    <property type="entry name" value="GGDEF_dom"/>
</dbReference>
<sequence length="294" mass="33278">MEPNLDQLFNICPEIICILKPNYTIHRVNTSFTQLFGWDTSRVHGRSFLDFVHAEWIQQTQQVLQSTINQSIPNFETLHCKADGNQAYLTWSFSFDSSSNSILGIARESEALKRFQEGILQENFRLTELAYTDSLTELMNRRGFLTQLQQYQSFAARTQRPLSILLLDVDYFKTFNDSYGHSAGDQALVLISGILKTNLRRSDLAGRYGGEEFVVCLPDSDQQGSFTVAESLRQAVDNYGWPIQEITISVGVATAIADQDSTYKTAKELINEADQALYYSKQSGRNCSTHHANL</sequence>
<name>B0C3P8_ACAM1</name>
<feature type="domain" description="PAS" evidence="1">
    <location>
        <begin position="1"/>
        <end position="71"/>
    </location>
</feature>
<dbReference type="PROSITE" id="PS50887">
    <property type="entry name" value="GGDEF"/>
    <property type="match status" value="1"/>
</dbReference>
<dbReference type="CDD" id="cd00130">
    <property type="entry name" value="PAS"/>
    <property type="match status" value="1"/>
</dbReference>
<dbReference type="EMBL" id="CP000828">
    <property type="protein sequence ID" value="ABW30985.1"/>
    <property type="molecule type" value="Genomic_DNA"/>
</dbReference>
<dbReference type="OrthoDB" id="453368at2"/>
<dbReference type="GO" id="GO:0043709">
    <property type="term" value="P:cell adhesion involved in single-species biofilm formation"/>
    <property type="evidence" value="ECO:0007669"/>
    <property type="project" value="TreeGrafter"/>
</dbReference>